<dbReference type="NCBIfam" id="TIGR03833">
    <property type="entry name" value="YwbE family protein"/>
    <property type="match status" value="1"/>
</dbReference>
<dbReference type="PANTHER" id="PTHR40069:SF1">
    <property type="entry name" value="YWBE PROTEIN"/>
    <property type="match status" value="1"/>
</dbReference>
<dbReference type="InterPro" id="IPR019240">
    <property type="entry name" value="DUF2196"/>
</dbReference>
<dbReference type="AlphaFoldDB" id="A0A955RSC8"/>
<gene>
    <name evidence="1" type="ORF">KC614_04670</name>
</gene>
<evidence type="ECO:0000313" key="2">
    <source>
        <dbReference type="Proteomes" id="UP000751518"/>
    </source>
</evidence>
<protein>
    <submittedName>
        <fullName evidence="1">YwbE family protein</fullName>
    </submittedName>
</protein>
<dbReference type="Proteomes" id="UP000751518">
    <property type="component" value="Unassembled WGS sequence"/>
</dbReference>
<reference evidence="1" key="1">
    <citation type="submission" date="2020-04" db="EMBL/GenBank/DDBJ databases">
        <authorList>
            <person name="Zhang T."/>
        </authorList>
    </citation>
    <scope>NUCLEOTIDE SEQUENCE</scope>
    <source>
        <strain evidence="1">HKST-UBA03</strain>
    </source>
</reference>
<accession>A0A955RSC8</accession>
<sequence length="68" mass="7746">MDEVPRRSDIKIGQTVWGVEKRSYKTGELTKGEVDRILTNKEIHPRGIKVMLTDGTVVRVQRLTQPAN</sequence>
<dbReference type="EMBL" id="JAGQKZ010000057">
    <property type="protein sequence ID" value="MCA9392458.1"/>
    <property type="molecule type" value="Genomic_DNA"/>
</dbReference>
<organism evidence="1 2">
    <name type="scientific">candidate division WWE3 bacterium</name>
    <dbReference type="NCBI Taxonomy" id="2053526"/>
    <lineage>
        <taxon>Bacteria</taxon>
        <taxon>Katanobacteria</taxon>
    </lineage>
</organism>
<comment type="caution">
    <text evidence="1">The sequence shown here is derived from an EMBL/GenBank/DDBJ whole genome shotgun (WGS) entry which is preliminary data.</text>
</comment>
<dbReference type="PANTHER" id="PTHR40069">
    <property type="entry name" value="YWBE PROTEIN"/>
    <property type="match status" value="1"/>
</dbReference>
<proteinExistence type="predicted"/>
<evidence type="ECO:0000313" key="1">
    <source>
        <dbReference type="EMBL" id="MCA9392458.1"/>
    </source>
</evidence>
<reference evidence="1" key="2">
    <citation type="journal article" date="2021" name="Microbiome">
        <title>Successional dynamics and alternative stable states in a saline activated sludge microbial community over 9 years.</title>
        <authorList>
            <person name="Wang Y."/>
            <person name="Ye J."/>
            <person name="Ju F."/>
            <person name="Liu L."/>
            <person name="Boyd J.A."/>
            <person name="Deng Y."/>
            <person name="Parks D.H."/>
            <person name="Jiang X."/>
            <person name="Yin X."/>
            <person name="Woodcroft B.J."/>
            <person name="Tyson G.W."/>
            <person name="Hugenholtz P."/>
            <person name="Polz M.F."/>
            <person name="Zhang T."/>
        </authorList>
    </citation>
    <scope>NUCLEOTIDE SEQUENCE</scope>
    <source>
        <strain evidence="1">HKST-UBA03</strain>
    </source>
</reference>
<dbReference type="Pfam" id="PF09962">
    <property type="entry name" value="DUF2196"/>
    <property type="match status" value="1"/>
</dbReference>
<name>A0A955RSC8_UNCKA</name>